<accession>A0AAJ7X9H1</accession>
<protein>
    <recommendedName>
        <fullName evidence="2">Tubulin-specific chaperone D</fullName>
    </recommendedName>
</protein>
<dbReference type="AlphaFoldDB" id="A0AAJ7X9H1"/>
<comment type="similarity">
    <text evidence="1">Belongs to the TBCD family.</text>
</comment>
<dbReference type="GO" id="GO:0016328">
    <property type="term" value="C:lateral plasma membrane"/>
    <property type="evidence" value="ECO:0007669"/>
    <property type="project" value="TreeGrafter"/>
</dbReference>
<feature type="domain" description="Tubulin-folding cofactor D C-terminal" evidence="5">
    <location>
        <begin position="913"/>
        <end position="1097"/>
    </location>
</feature>
<keyword evidence="7" id="KW-1185">Reference proteome</keyword>
<dbReference type="GO" id="GO:0034333">
    <property type="term" value="P:adherens junction assembly"/>
    <property type="evidence" value="ECO:0007669"/>
    <property type="project" value="TreeGrafter"/>
</dbReference>
<dbReference type="RefSeq" id="XP_032825967.1">
    <property type="nucleotide sequence ID" value="XM_032970076.1"/>
</dbReference>
<dbReference type="Pfam" id="PF25767">
    <property type="entry name" value="ARM_TBCD_2nd"/>
    <property type="match status" value="1"/>
</dbReference>
<dbReference type="Gene3D" id="1.25.10.10">
    <property type="entry name" value="Leucine-rich Repeat Variant"/>
    <property type="match status" value="2"/>
</dbReference>
<dbReference type="GO" id="GO:0007023">
    <property type="term" value="P:post-chaperonin tubulin folding pathway"/>
    <property type="evidence" value="ECO:0007669"/>
    <property type="project" value="InterPro"/>
</dbReference>
<dbReference type="Proteomes" id="UP001318040">
    <property type="component" value="Chromosome 43"/>
</dbReference>
<dbReference type="Pfam" id="PF23579">
    <property type="entry name" value="ARM_TBCD"/>
    <property type="match status" value="1"/>
</dbReference>
<dbReference type="InterPro" id="IPR016024">
    <property type="entry name" value="ARM-type_fold"/>
</dbReference>
<feature type="domain" description="Tubulin-folding cofactor D ARM repeats" evidence="6">
    <location>
        <begin position="293"/>
        <end position="540"/>
    </location>
</feature>
<evidence type="ECO:0000259" key="6">
    <source>
        <dbReference type="Pfam" id="PF25767"/>
    </source>
</evidence>
<feature type="region of interest" description="Disordered" evidence="4">
    <location>
        <begin position="330"/>
        <end position="366"/>
    </location>
</feature>
<evidence type="ECO:0000256" key="2">
    <source>
        <dbReference type="ARBA" id="ARBA00015003"/>
    </source>
</evidence>
<dbReference type="Pfam" id="PF12612">
    <property type="entry name" value="TFCD_C"/>
    <property type="match status" value="1"/>
</dbReference>
<dbReference type="InterPro" id="IPR058033">
    <property type="entry name" value="ARM_TBCD_2nd"/>
</dbReference>
<feature type="compositionally biased region" description="Acidic residues" evidence="4">
    <location>
        <begin position="357"/>
        <end position="366"/>
    </location>
</feature>
<gene>
    <name evidence="8" type="primary">TBCD</name>
</gene>
<feature type="compositionally biased region" description="Polar residues" evidence="4">
    <location>
        <begin position="341"/>
        <end position="350"/>
    </location>
</feature>
<dbReference type="InterPro" id="IPR033162">
    <property type="entry name" value="TBCD"/>
</dbReference>
<dbReference type="SUPFAM" id="SSF48371">
    <property type="entry name" value="ARM repeat"/>
    <property type="match status" value="2"/>
</dbReference>
<dbReference type="GO" id="GO:0070830">
    <property type="term" value="P:bicellular tight junction assembly"/>
    <property type="evidence" value="ECO:0007669"/>
    <property type="project" value="TreeGrafter"/>
</dbReference>
<evidence type="ECO:0000256" key="1">
    <source>
        <dbReference type="ARBA" id="ARBA00006853"/>
    </source>
</evidence>
<dbReference type="PANTHER" id="PTHR12658:SF0">
    <property type="entry name" value="TUBULIN-SPECIFIC CHAPERONE D"/>
    <property type="match status" value="1"/>
</dbReference>
<evidence type="ECO:0000313" key="7">
    <source>
        <dbReference type="Proteomes" id="UP001318040"/>
    </source>
</evidence>
<dbReference type="GO" id="GO:0005096">
    <property type="term" value="F:GTPase activator activity"/>
    <property type="evidence" value="ECO:0007669"/>
    <property type="project" value="InterPro"/>
</dbReference>
<dbReference type="GO" id="GO:0007021">
    <property type="term" value="P:tubulin complex assembly"/>
    <property type="evidence" value="ECO:0007669"/>
    <property type="project" value="InterPro"/>
</dbReference>
<evidence type="ECO:0000259" key="5">
    <source>
        <dbReference type="Pfam" id="PF12612"/>
    </source>
</evidence>
<organism evidence="7 8">
    <name type="scientific">Petromyzon marinus</name>
    <name type="common">Sea lamprey</name>
    <dbReference type="NCBI Taxonomy" id="7757"/>
    <lineage>
        <taxon>Eukaryota</taxon>
        <taxon>Metazoa</taxon>
        <taxon>Chordata</taxon>
        <taxon>Craniata</taxon>
        <taxon>Vertebrata</taxon>
        <taxon>Cyclostomata</taxon>
        <taxon>Hyperoartia</taxon>
        <taxon>Petromyzontiformes</taxon>
        <taxon>Petromyzontidae</taxon>
        <taxon>Petromyzon</taxon>
    </lineage>
</organism>
<dbReference type="InterPro" id="IPR022577">
    <property type="entry name" value="TBCD_C"/>
</dbReference>
<dbReference type="GO" id="GO:0048487">
    <property type="term" value="F:beta-tubulin binding"/>
    <property type="evidence" value="ECO:0007669"/>
    <property type="project" value="InterPro"/>
</dbReference>
<sequence>MTRSETGRGGKEEQEEDGELEALSCVLYAFSDVEEVRRLLAALPGAASQPGDNEKITERFFLIMSKYQEQPHLLDPHLEWMLDLMLPMVRSEDSPDLMHITCKFLYIISKVRTYKPFIRLFPHEVADFEPVLALLEAQDPVDRETWQTRYILLLWLSMLSLIPFDLTRFDGALPGGASGTERKPVMERVLDVAKTYLVVTDLPRNAAATLVAKFVTRPDVKQKHLPHFMDWSLSALSSMEMGTLEQEARADGMLRSLAQMFKHGKRDDFLPHASVVLQCVVKCRLLEASNTNLRKLSIKLVQRIGLTFLKPKLAAWRYQRGSRSLLDNLQAPGQQQQQQQSPLIVSSQASAAPRANDDDDDEDDDIPEEMEGIIEHLLFGLKDKDTVVRWSAAKGIGRVTGRLQKDLADDVVASILECLSVGETNKAWHGGCLALAELGRRGLLLPSRLPDVVPSIVRALTFDERRGACSKGSHVRDSACYVCWAFARAYDPRELAPFVERIASALVITAVYDREVNCRRAASAAFQENVGRQGTFPHGIDIVTAADYFTLGNRGNSFLKISEYIAGFPEYTCPLIDHLVELKINHWDSAVCELAARTLHNLTAKAPDYMVNTVLPKLLPLATGRDLNTRYGSILACAEVTHALSELASRDGRRAEELLGDEMVTGLKLIHAKLNDAKYYRGLGGELMRPAVCRLVEKLSLAKMPFKNDEVIDGWQWLIDDCLKNLQRFNNPDGIKAAAISALAALCEFYYQAQAGEADRAVQAALLERYLAGLQSSDKMTRCGFSCALGALPAFMLAGHISQVLAGLQQATVIGPHEEKFAEARRDAVGAIASVCLTVGVGRLDGDSEHTLGAATLGRVFEAILGAMEDYTMDARGDIGAVVREVAMVSLKEVILLVVDKCPEMLSPSVCEEAMCRLLQQAVEKIDRTREQAVSVLMALLHRDERPVPHIPHRQQLGRAFPRADLSAVNWRMASELFSRVVQILSLPIYQPRLLLGLTISVGGLTESTTRSSAQALFAFMKSIRQDTEAMNALCRTLLQIFRSNLRNSRVSVPLMAMLDKMLANGCFEAIAEDPSHTFPMEVVALVQQEMRGSKDTFKLQTGLPVFCGLIQFPGAARKNALLNLMMLLCHSYPIIRKATASQLYETMLVYDDIVEPDAAEEIMSLLSDTNWDATLPVVTETRNQLCDLLGVTRPVLKAKVLAKPSVK</sequence>
<dbReference type="KEGG" id="pmrn:116951457"/>
<name>A0AAJ7X9H1_PETMA</name>
<reference evidence="8" key="1">
    <citation type="submission" date="2025-08" db="UniProtKB">
        <authorList>
            <consortium name="RefSeq"/>
        </authorList>
    </citation>
    <scope>IDENTIFICATION</scope>
    <source>
        <tissue evidence="8">Sperm</tissue>
    </source>
</reference>
<keyword evidence="3" id="KW-0143">Chaperone</keyword>
<dbReference type="PANTHER" id="PTHR12658">
    <property type="entry name" value="BETA-TUBULIN COFACTOR D"/>
    <property type="match status" value="1"/>
</dbReference>
<evidence type="ECO:0000313" key="8">
    <source>
        <dbReference type="RefSeq" id="XP_032825967.1"/>
    </source>
</evidence>
<evidence type="ECO:0000256" key="4">
    <source>
        <dbReference type="SAM" id="MobiDB-lite"/>
    </source>
</evidence>
<proteinExistence type="inferred from homology"/>
<dbReference type="GO" id="GO:0000226">
    <property type="term" value="P:microtubule cytoskeleton organization"/>
    <property type="evidence" value="ECO:0007669"/>
    <property type="project" value="TreeGrafter"/>
</dbReference>
<dbReference type="CTD" id="6904"/>
<evidence type="ECO:0000256" key="3">
    <source>
        <dbReference type="ARBA" id="ARBA00023186"/>
    </source>
</evidence>
<dbReference type="InterPro" id="IPR011989">
    <property type="entry name" value="ARM-like"/>
</dbReference>